<dbReference type="InterPro" id="IPR001119">
    <property type="entry name" value="SLH_dom"/>
</dbReference>
<dbReference type="GO" id="GO:0046872">
    <property type="term" value="F:metal ion binding"/>
    <property type="evidence" value="ECO:0007669"/>
    <property type="project" value="UniProtKB-KW"/>
</dbReference>
<evidence type="ECO:0000256" key="6">
    <source>
        <dbReference type="SAM" id="SignalP"/>
    </source>
</evidence>
<dbReference type="InterPro" id="IPR039650">
    <property type="entry name" value="HdrA-like"/>
</dbReference>
<evidence type="ECO:0000256" key="3">
    <source>
        <dbReference type="ARBA" id="ARBA00023002"/>
    </source>
</evidence>
<keyword evidence="3" id="KW-0560">Oxidoreductase</keyword>
<organism evidence="8 9">
    <name type="scientific">Marinoscillum furvescens DSM 4134</name>
    <dbReference type="NCBI Taxonomy" id="1122208"/>
    <lineage>
        <taxon>Bacteria</taxon>
        <taxon>Pseudomonadati</taxon>
        <taxon>Bacteroidota</taxon>
        <taxon>Cytophagia</taxon>
        <taxon>Cytophagales</taxon>
        <taxon>Reichenbachiellaceae</taxon>
        <taxon>Marinoscillum</taxon>
    </lineage>
</organism>
<evidence type="ECO:0000256" key="2">
    <source>
        <dbReference type="ARBA" id="ARBA00022723"/>
    </source>
</evidence>
<name>A0A3D9KXE3_MARFU</name>
<dbReference type="Proteomes" id="UP000256779">
    <property type="component" value="Unassembled WGS sequence"/>
</dbReference>
<evidence type="ECO:0000259" key="7">
    <source>
        <dbReference type="PROSITE" id="PS51272"/>
    </source>
</evidence>
<dbReference type="Gene3D" id="3.50.50.60">
    <property type="entry name" value="FAD/NAD(P)-binding domain"/>
    <property type="match status" value="1"/>
</dbReference>
<accession>A0A3D9KXE3</accession>
<evidence type="ECO:0000313" key="8">
    <source>
        <dbReference type="EMBL" id="RED93610.1"/>
    </source>
</evidence>
<dbReference type="GO" id="GO:0016491">
    <property type="term" value="F:oxidoreductase activity"/>
    <property type="evidence" value="ECO:0007669"/>
    <property type="project" value="UniProtKB-KW"/>
</dbReference>
<feature type="domain" description="SLH" evidence="7">
    <location>
        <begin position="470"/>
        <end position="540"/>
    </location>
</feature>
<evidence type="ECO:0000313" key="9">
    <source>
        <dbReference type="Proteomes" id="UP000256779"/>
    </source>
</evidence>
<feature type="chain" id="PRO_5017649184" evidence="6">
    <location>
        <begin position="22"/>
        <end position="606"/>
    </location>
</feature>
<keyword evidence="6" id="KW-0732">Signal</keyword>
<gene>
    <name evidence="8" type="ORF">C7460_12420</name>
</gene>
<dbReference type="OrthoDB" id="615715at2"/>
<protein>
    <submittedName>
        <fullName evidence="8">FAD dependent oxidoreductase</fullName>
    </submittedName>
</protein>
<keyword evidence="4" id="KW-0408">Iron</keyword>
<dbReference type="PANTHER" id="PTHR43498:SF1">
    <property type="entry name" value="COB--COM HETERODISULFIDE REDUCTASE IRON-SULFUR SUBUNIT A"/>
    <property type="match status" value="1"/>
</dbReference>
<feature type="signal peptide" evidence="6">
    <location>
        <begin position="1"/>
        <end position="21"/>
    </location>
</feature>
<dbReference type="AlphaFoldDB" id="A0A3D9KXE3"/>
<evidence type="ECO:0000256" key="4">
    <source>
        <dbReference type="ARBA" id="ARBA00023004"/>
    </source>
</evidence>
<proteinExistence type="predicted"/>
<evidence type="ECO:0000256" key="1">
    <source>
        <dbReference type="ARBA" id="ARBA00022485"/>
    </source>
</evidence>
<keyword evidence="5" id="KW-0411">Iron-sulfur</keyword>
<dbReference type="EMBL" id="QREG01000024">
    <property type="protein sequence ID" value="RED93610.1"/>
    <property type="molecule type" value="Genomic_DNA"/>
</dbReference>
<reference evidence="8 9" key="1">
    <citation type="submission" date="2018-07" db="EMBL/GenBank/DDBJ databases">
        <title>Genomic Encyclopedia of Type Strains, Phase IV (KMG-IV): sequencing the most valuable type-strain genomes for metagenomic binning, comparative biology and taxonomic classification.</title>
        <authorList>
            <person name="Goeker M."/>
        </authorList>
    </citation>
    <scope>NUCLEOTIDE SEQUENCE [LARGE SCALE GENOMIC DNA]</scope>
    <source>
        <strain evidence="8 9">DSM 4134</strain>
    </source>
</reference>
<evidence type="ECO:0000256" key="5">
    <source>
        <dbReference type="ARBA" id="ARBA00023014"/>
    </source>
</evidence>
<keyword evidence="1" id="KW-0004">4Fe-4S</keyword>
<comment type="caution">
    <text evidence="8">The sequence shown here is derived from an EMBL/GenBank/DDBJ whole genome shotgun (WGS) entry which is preliminary data.</text>
</comment>
<keyword evidence="2" id="KW-0479">Metal-binding</keyword>
<dbReference type="PANTHER" id="PTHR43498">
    <property type="entry name" value="FERREDOXIN:COB-COM HETERODISULFIDE REDUCTASE SUBUNIT A"/>
    <property type="match status" value="1"/>
</dbReference>
<keyword evidence="9" id="KW-1185">Reference proteome</keyword>
<dbReference type="SUPFAM" id="SSF51905">
    <property type="entry name" value="FAD/NAD(P)-binding domain"/>
    <property type="match status" value="1"/>
</dbReference>
<dbReference type="RefSeq" id="WP_115869843.1">
    <property type="nucleotide sequence ID" value="NZ_QREG01000024.1"/>
</dbReference>
<dbReference type="PROSITE" id="PS51272">
    <property type="entry name" value="SLH"/>
    <property type="match status" value="1"/>
</dbReference>
<dbReference type="GO" id="GO:0051539">
    <property type="term" value="F:4 iron, 4 sulfur cluster binding"/>
    <property type="evidence" value="ECO:0007669"/>
    <property type="project" value="UniProtKB-KW"/>
</dbReference>
<sequence length="606" mass="66132">MAKLRIILTLLVLAFSMPAFAQSSADVVIIGGGASGTMAAIQAARMDVEVLVVEETPWLGGMLTSAGVSAIDGNHELPSGLWGEFRQKLYDHYGGPKAVATGWVSHCLFEPAVGAAKLAELASGYPNLNVIHKASLKSLSYTDKWEVSYQVGRKTKTITAKVVIDATELGDVSAMLGVPYTVGMDDQSVDAFAPEDANDIIQDLTYVAILKDYGAGADKTIKKPAGYDPEEFACACVPAGEKGDGVSCDMMLDYGKLPNGKYMINWPNCGNDFYVNLIGLNKKERADRLEEAKDYTRKFIYFIQHELGYKHLGLAEDEFPTKDEFPLIPYHREARRPVAKSLLAVRHLAAPFDQPEKYYRTGVAVGDYPIDHHHDKNEEAPDIDFINIKVPSYNIPLGSLVPESQPNLVFAEKSIGVSNIVNGATRLQPVVMGIGQAAGALAAVAAKQDVNPAEVSIREVQQALLDQGAYLMPYKDVAATHPAFEAIQKIGATGIMKGTGVPYKWANETWFYPSQPISQYQLKEGLLSYYPELKEVHASGAWVDTKFLKEIFSWLGVSMPRDLETIPGISTEASYLSRAEVAVYLQAALDPFAQPVNFDGHLISEK</sequence>
<dbReference type="InterPro" id="IPR036188">
    <property type="entry name" value="FAD/NAD-bd_sf"/>
</dbReference>
<dbReference type="Pfam" id="PF12831">
    <property type="entry name" value="FAD_oxidored"/>
    <property type="match status" value="1"/>
</dbReference>